<dbReference type="GO" id="GO:0051536">
    <property type="term" value="F:iron-sulfur cluster binding"/>
    <property type="evidence" value="ECO:0007669"/>
    <property type="project" value="UniProtKB-KW"/>
</dbReference>
<comment type="caution">
    <text evidence="5">The sequence shown here is derived from an EMBL/GenBank/DDBJ whole genome shotgun (WGS) entry which is preliminary data.</text>
</comment>
<dbReference type="InterPro" id="IPR017896">
    <property type="entry name" value="4Fe4S_Fe-S-bd"/>
</dbReference>
<evidence type="ECO:0000256" key="1">
    <source>
        <dbReference type="ARBA" id="ARBA00022723"/>
    </source>
</evidence>
<dbReference type="InterPro" id="IPR011576">
    <property type="entry name" value="Pyridox_Oxase_N"/>
</dbReference>
<evidence type="ECO:0000313" key="6">
    <source>
        <dbReference type="Proteomes" id="UP000261080"/>
    </source>
</evidence>
<evidence type="ECO:0000256" key="2">
    <source>
        <dbReference type="ARBA" id="ARBA00023004"/>
    </source>
</evidence>
<dbReference type="Gene3D" id="2.30.110.10">
    <property type="entry name" value="Electron Transport, Fmn-binding Protein, Chain A"/>
    <property type="match status" value="1"/>
</dbReference>
<feature type="domain" description="4Fe-4S ferredoxin-type" evidence="4">
    <location>
        <begin position="199"/>
        <end position="224"/>
    </location>
</feature>
<accession>A0A3E3K2S1</accession>
<dbReference type="OrthoDB" id="9794954at2"/>
<dbReference type="PROSITE" id="PS51379">
    <property type="entry name" value="4FE4S_FER_2"/>
    <property type="match status" value="2"/>
</dbReference>
<dbReference type="GO" id="GO:0046872">
    <property type="term" value="F:metal ion binding"/>
    <property type="evidence" value="ECO:0007669"/>
    <property type="project" value="UniProtKB-KW"/>
</dbReference>
<evidence type="ECO:0000259" key="4">
    <source>
        <dbReference type="PROSITE" id="PS51379"/>
    </source>
</evidence>
<dbReference type="PROSITE" id="PS00198">
    <property type="entry name" value="4FE4S_FER_1"/>
    <property type="match status" value="2"/>
</dbReference>
<sequence>MDLETCLKKLKYIGVLAFATVDLEGAPQIRNISAIHYEKDAIYFFTARGKEFCRELLEDGRVQILGYSKYKEMIRLSSRAKQTAEEEQKKWMDLIFAEQPYLTNVYPGKTRDIGIIFEIRDAQIEYFHLGVSPIFRETYILGRGIETKQENAAEVEAGDVEPGKRRVRMKGYRITDACIGCGICQGSCPQKCIEPGVPYRIRPEHCLHCGNCYEHCPVSAVKRL</sequence>
<dbReference type="Pfam" id="PF01243">
    <property type="entry name" value="PNPOx_N"/>
    <property type="match status" value="1"/>
</dbReference>
<dbReference type="SUPFAM" id="SSF54862">
    <property type="entry name" value="4Fe-4S ferredoxins"/>
    <property type="match status" value="1"/>
</dbReference>
<evidence type="ECO:0000313" key="5">
    <source>
        <dbReference type="EMBL" id="RGE87766.1"/>
    </source>
</evidence>
<evidence type="ECO:0000256" key="3">
    <source>
        <dbReference type="ARBA" id="ARBA00023014"/>
    </source>
</evidence>
<keyword evidence="6" id="KW-1185">Reference proteome</keyword>
<keyword evidence="1" id="KW-0479">Metal-binding</keyword>
<dbReference type="Proteomes" id="UP000261080">
    <property type="component" value="Unassembled WGS sequence"/>
</dbReference>
<dbReference type="InterPro" id="IPR012349">
    <property type="entry name" value="Split_barrel_FMN-bd"/>
</dbReference>
<dbReference type="InterPro" id="IPR017900">
    <property type="entry name" value="4Fe4S_Fe_S_CS"/>
</dbReference>
<reference evidence="5 6" key="1">
    <citation type="submission" date="2018-08" db="EMBL/GenBank/DDBJ databases">
        <title>A genome reference for cultivated species of the human gut microbiota.</title>
        <authorList>
            <person name="Zou Y."/>
            <person name="Xue W."/>
            <person name="Luo G."/>
        </authorList>
    </citation>
    <scope>NUCLEOTIDE SEQUENCE [LARGE SCALE GENOMIC DNA]</scope>
    <source>
        <strain evidence="5 6">AF37-2AT</strain>
    </source>
</reference>
<feature type="domain" description="4Fe-4S ferredoxin-type" evidence="4">
    <location>
        <begin position="169"/>
        <end position="198"/>
    </location>
</feature>
<keyword evidence="3" id="KW-0411">Iron-sulfur</keyword>
<name>A0A3E3K2S1_9FIRM</name>
<organism evidence="5 6">
    <name type="scientific">Sellimonas intestinalis</name>
    <dbReference type="NCBI Taxonomy" id="1653434"/>
    <lineage>
        <taxon>Bacteria</taxon>
        <taxon>Bacillati</taxon>
        <taxon>Bacillota</taxon>
        <taxon>Clostridia</taxon>
        <taxon>Lachnospirales</taxon>
        <taxon>Lachnospiraceae</taxon>
        <taxon>Sellimonas</taxon>
    </lineage>
</organism>
<gene>
    <name evidence="5" type="ORF">DW016_06505</name>
</gene>
<keyword evidence="2" id="KW-0408">Iron</keyword>
<dbReference type="EMBL" id="QVLX01000003">
    <property type="protein sequence ID" value="RGE87766.1"/>
    <property type="molecule type" value="Genomic_DNA"/>
</dbReference>
<dbReference type="RefSeq" id="WP_024731796.1">
    <property type="nucleotide sequence ID" value="NZ_BAABYU010000001.1"/>
</dbReference>
<protein>
    <submittedName>
        <fullName evidence="5">4Fe-4S dicluster domain-containing protein</fullName>
    </submittedName>
</protein>
<dbReference type="Gene3D" id="3.30.70.20">
    <property type="match status" value="1"/>
</dbReference>
<dbReference type="SUPFAM" id="SSF50475">
    <property type="entry name" value="FMN-binding split barrel"/>
    <property type="match status" value="1"/>
</dbReference>
<proteinExistence type="predicted"/>
<dbReference type="AlphaFoldDB" id="A0A3E3K2S1"/>
<dbReference type="Pfam" id="PF13237">
    <property type="entry name" value="Fer4_10"/>
    <property type="match status" value="1"/>
</dbReference>